<evidence type="ECO:0000256" key="2">
    <source>
        <dbReference type="ARBA" id="ARBA00022679"/>
    </source>
</evidence>
<evidence type="ECO:0000256" key="1">
    <source>
        <dbReference type="ARBA" id="ARBA00022603"/>
    </source>
</evidence>
<accession>A0A9X1FXR8</accession>
<dbReference type="Proteomes" id="UP001138661">
    <property type="component" value="Unassembled WGS sequence"/>
</dbReference>
<dbReference type="AlphaFoldDB" id="A0A9X1FXR8"/>
<protein>
    <submittedName>
        <fullName evidence="3">Class I SAM-dependent methyltransferase</fullName>
    </submittedName>
</protein>
<sequence length="217" mass="24145">MTDVPTKIAEPARDARFWNRMAAGYAKRPVADQASYDRKLEITRTYLKPEMEVLEFGCGTGSTALVHAPFVKHILAFDFSSQMIDIAREKADAQGIGNVTFKIDRIEDFASPSNHYDVVLGLSILHLLQDQRAAITKTYDMLKPGGLFISSTACLRGEMSWFKPILAVGSAVGLLPRVAFFTVNHLETLLREAGFRLESSWKPGPRKGVFIVARKPE</sequence>
<keyword evidence="2" id="KW-0808">Transferase</keyword>
<reference evidence="3" key="1">
    <citation type="submission" date="2021-07" db="EMBL/GenBank/DDBJ databases">
        <title>Roseobacter insulae sp. nov., isolated from a tidal flat.</title>
        <authorList>
            <person name="Park S."/>
            <person name="Yoon J.-H."/>
        </authorList>
    </citation>
    <scope>NUCLEOTIDE SEQUENCE</scope>
    <source>
        <strain evidence="3">YSTF-M11</strain>
    </source>
</reference>
<dbReference type="EMBL" id="JAHXDN010000004">
    <property type="protein sequence ID" value="MBW4709247.1"/>
    <property type="molecule type" value="Genomic_DNA"/>
</dbReference>
<dbReference type="PANTHER" id="PTHR44307:SF2">
    <property type="entry name" value="PHOSPHOETHANOLAMINE METHYLTRANSFERASE ISOFORM X1"/>
    <property type="match status" value="1"/>
</dbReference>
<keyword evidence="1 3" id="KW-0489">Methyltransferase</keyword>
<dbReference type="GO" id="GO:0008168">
    <property type="term" value="F:methyltransferase activity"/>
    <property type="evidence" value="ECO:0007669"/>
    <property type="project" value="UniProtKB-KW"/>
</dbReference>
<comment type="caution">
    <text evidence="3">The sequence shown here is derived from an EMBL/GenBank/DDBJ whole genome shotgun (WGS) entry which is preliminary data.</text>
</comment>
<dbReference type="PANTHER" id="PTHR44307">
    <property type="entry name" value="PHOSPHOETHANOLAMINE METHYLTRANSFERASE"/>
    <property type="match status" value="1"/>
</dbReference>
<gene>
    <name evidence="3" type="ORF">KX928_15760</name>
</gene>
<evidence type="ECO:0000313" key="4">
    <source>
        <dbReference type="Proteomes" id="UP001138661"/>
    </source>
</evidence>
<name>A0A9X1FXR8_9RHOB</name>
<evidence type="ECO:0000313" key="3">
    <source>
        <dbReference type="EMBL" id="MBW4709247.1"/>
    </source>
</evidence>
<dbReference type="RefSeq" id="WP_219504561.1">
    <property type="nucleotide sequence ID" value="NZ_JAHXDN010000004.1"/>
</dbReference>
<dbReference type="GO" id="GO:0032259">
    <property type="term" value="P:methylation"/>
    <property type="evidence" value="ECO:0007669"/>
    <property type="project" value="UniProtKB-KW"/>
</dbReference>
<dbReference type="CDD" id="cd02440">
    <property type="entry name" value="AdoMet_MTases"/>
    <property type="match status" value="1"/>
</dbReference>
<dbReference type="Pfam" id="PF13489">
    <property type="entry name" value="Methyltransf_23"/>
    <property type="match status" value="1"/>
</dbReference>
<keyword evidence="4" id="KW-1185">Reference proteome</keyword>
<proteinExistence type="predicted"/>
<organism evidence="3 4">
    <name type="scientific">Roseobacter insulae</name>
    <dbReference type="NCBI Taxonomy" id="2859783"/>
    <lineage>
        <taxon>Bacteria</taxon>
        <taxon>Pseudomonadati</taxon>
        <taxon>Pseudomonadota</taxon>
        <taxon>Alphaproteobacteria</taxon>
        <taxon>Rhodobacterales</taxon>
        <taxon>Roseobacteraceae</taxon>
        <taxon>Roseobacter</taxon>
    </lineage>
</organism>